<name>A0AA38IF81_9CUCU</name>
<protein>
    <submittedName>
        <fullName evidence="2">Uncharacterized protein</fullName>
    </submittedName>
</protein>
<dbReference type="EMBL" id="JALNTZ010000004">
    <property type="protein sequence ID" value="KAJ3654063.1"/>
    <property type="molecule type" value="Genomic_DNA"/>
</dbReference>
<proteinExistence type="predicted"/>
<gene>
    <name evidence="2" type="ORF">Zmor_013277</name>
</gene>
<keyword evidence="3" id="KW-1185">Reference proteome</keyword>
<comment type="caution">
    <text evidence="2">The sequence shown here is derived from an EMBL/GenBank/DDBJ whole genome shotgun (WGS) entry which is preliminary data.</text>
</comment>
<dbReference type="AlphaFoldDB" id="A0AA38IF81"/>
<organism evidence="2 3">
    <name type="scientific">Zophobas morio</name>
    <dbReference type="NCBI Taxonomy" id="2755281"/>
    <lineage>
        <taxon>Eukaryota</taxon>
        <taxon>Metazoa</taxon>
        <taxon>Ecdysozoa</taxon>
        <taxon>Arthropoda</taxon>
        <taxon>Hexapoda</taxon>
        <taxon>Insecta</taxon>
        <taxon>Pterygota</taxon>
        <taxon>Neoptera</taxon>
        <taxon>Endopterygota</taxon>
        <taxon>Coleoptera</taxon>
        <taxon>Polyphaga</taxon>
        <taxon>Cucujiformia</taxon>
        <taxon>Tenebrionidae</taxon>
        <taxon>Zophobas</taxon>
    </lineage>
</organism>
<sequence>MLVDVPNKLIKHRHSYLKNFVEHICNKRSSRNSDAASITSQEQITKQKKQKYHVTKQKSEPLSQEQKVVEGHSEALITEIFSPSYDYLTRFDGCVT</sequence>
<accession>A0AA38IF81</accession>
<feature type="compositionally biased region" description="Polar residues" evidence="1">
    <location>
        <begin position="32"/>
        <end position="44"/>
    </location>
</feature>
<evidence type="ECO:0000256" key="1">
    <source>
        <dbReference type="SAM" id="MobiDB-lite"/>
    </source>
</evidence>
<reference evidence="2" key="1">
    <citation type="journal article" date="2023" name="G3 (Bethesda)">
        <title>Whole genome assemblies of Zophobas morio and Tenebrio molitor.</title>
        <authorList>
            <person name="Kaur S."/>
            <person name="Stinson S.A."/>
            <person name="diCenzo G.C."/>
        </authorList>
    </citation>
    <scope>NUCLEOTIDE SEQUENCE</scope>
    <source>
        <strain evidence="2">QUZm001</strain>
    </source>
</reference>
<dbReference type="Proteomes" id="UP001168821">
    <property type="component" value="Unassembled WGS sequence"/>
</dbReference>
<feature type="region of interest" description="Disordered" evidence="1">
    <location>
        <begin position="29"/>
        <end position="48"/>
    </location>
</feature>
<evidence type="ECO:0000313" key="3">
    <source>
        <dbReference type="Proteomes" id="UP001168821"/>
    </source>
</evidence>
<evidence type="ECO:0000313" key="2">
    <source>
        <dbReference type="EMBL" id="KAJ3654063.1"/>
    </source>
</evidence>